<dbReference type="EMBL" id="FP565575">
    <property type="protein sequence ID" value="CBE69972.1"/>
    <property type="molecule type" value="Genomic_DNA"/>
</dbReference>
<evidence type="ECO:0000256" key="3">
    <source>
        <dbReference type="ARBA" id="ARBA00022448"/>
    </source>
</evidence>
<feature type="transmembrane region" description="Helical" evidence="8">
    <location>
        <begin position="88"/>
        <end position="110"/>
    </location>
</feature>
<comment type="subcellular location">
    <subcellularLocation>
        <location evidence="1">Membrane</location>
        <topology evidence="1">Multi-pass membrane protein</topology>
    </subcellularLocation>
</comment>
<organism evidence="11 12">
    <name type="scientific">Methylomirabilis oxygeniifera</name>
    <dbReference type="NCBI Taxonomy" id="671143"/>
    <lineage>
        <taxon>Bacteria</taxon>
        <taxon>Candidatus Methylomirabilota</taxon>
        <taxon>Candidatus Methylomirabilia</taxon>
        <taxon>Candidatus Methylomirabilales</taxon>
        <taxon>Candidatus Methylomirabilaceae</taxon>
        <taxon>Candidatus Methylomirabilis</taxon>
    </lineage>
</organism>
<evidence type="ECO:0000256" key="5">
    <source>
        <dbReference type="ARBA" id="ARBA00022989"/>
    </source>
</evidence>
<feature type="transmembrane region" description="Helical" evidence="8">
    <location>
        <begin position="21"/>
        <end position="45"/>
    </location>
</feature>
<dbReference type="InterPro" id="IPR002524">
    <property type="entry name" value="Cation_efflux"/>
</dbReference>
<evidence type="ECO:0000256" key="4">
    <source>
        <dbReference type="ARBA" id="ARBA00022692"/>
    </source>
</evidence>
<dbReference type="NCBIfam" id="TIGR01297">
    <property type="entry name" value="CDF"/>
    <property type="match status" value="1"/>
</dbReference>
<dbReference type="InterPro" id="IPR027470">
    <property type="entry name" value="Cation_efflux_CTD"/>
</dbReference>
<dbReference type="InterPro" id="IPR050681">
    <property type="entry name" value="CDF/SLC30A"/>
</dbReference>
<feature type="domain" description="Cation efflux protein cytoplasmic" evidence="10">
    <location>
        <begin position="216"/>
        <end position="291"/>
    </location>
</feature>
<dbReference type="PANTHER" id="PTHR11562:SF17">
    <property type="entry name" value="RE54080P-RELATED"/>
    <property type="match status" value="1"/>
</dbReference>
<dbReference type="InterPro" id="IPR036837">
    <property type="entry name" value="Cation_efflux_CTD_sf"/>
</dbReference>
<evidence type="ECO:0000256" key="2">
    <source>
        <dbReference type="ARBA" id="ARBA00008873"/>
    </source>
</evidence>
<evidence type="ECO:0000256" key="8">
    <source>
        <dbReference type="SAM" id="Phobius"/>
    </source>
</evidence>
<feature type="transmembrane region" description="Helical" evidence="8">
    <location>
        <begin position="51"/>
        <end position="68"/>
    </location>
</feature>
<dbReference type="Pfam" id="PF01545">
    <property type="entry name" value="Cation_efflux"/>
    <property type="match status" value="1"/>
</dbReference>
<dbReference type="STRING" id="671143.DAMO_2899"/>
<proteinExistence type="inferred from homology"/>
<evidence type="ECO:0000259" key="9">
    <source>
        <dbReference type="Pfam" id="PF01545"/>
    </source>
</evidence>
<gene>
    <name evidence="11" type="ORF">DAMO_2899</name>
</gene>
<evidence type="ECO:0000259" key="10">
    <source>
        <dbReference type="Pfam" id="PF16916"/>
    </source>
</evidence>
<evidence type="ECO:0000313" key="11">
    <source>
        <dbReference type="EMBL" id="CBE69972.1"/>
    </source>
</evidence>
<sequence>MGIGMNPGIAHDHGDFVSRRLQIGIVLNLLFALAELVAGLTAGSLALIGDAWHNFSDVIGLAISWIALRQMERPANERKTFGYHRASILAALANGIALIGITLWLFYAAINRLGSQVVPEAPIMMAVAGIGFLINVGVALSLRRGTRDLNIRSAFLHLLSDGFVSLGVVAAGVVILLTGWGPIDSLLSVVIGLLVLVGCWDIVAETVNVLMEGVPRGVQMDRLLRAVRSFPEVQNVHDLHVWSLSSHVYAMSCHLQVTDLQTSQGTRLLDRISHMLKERFGIAHTTFQLEAEACTLEQACNLNSSDNRSQPSALSGQPR</sequence>
<feature type="domain" description="Cation efflux protein transmembrane" evidence="9">
    <location>
        <begin position="22"/>
        <end position="211"/>
    </location>
</feature>
<dbReference type="Gene3D" id="3.30.70.1350">
    <property type="entry name" value="Cation efflux protein, cytoplasmic domain"/>
    <property type="match status" value="1"/>
</dbReference>
<dbReference type="SUPFAM" id="SSF160240">
    <property type="entry name" value="Cation efflux protein cytoplasmic domain-like"/>
    <property type="match status" value="1"/>
</dbReference>
<name>D5MLR5_METO1</name>
<keyword evidence="3" id="KW-0813">Transport</keyword>
<dbReference type="SUPFAM" id="SSF161111">
    <property type="entry name" value="Cation efflux protein transmembrane domain-like"/>
    <property type="match status" value="1"/>
</dbReference>
<feature type="transmembrane region" description="Helical" evidence="8">
    <location>
        <begin position="186"/>
        <end position="210"/>
    </location>
</feature>
<keyword evidence="4 8" id="KW-0812">Transmembrane</keyword>
<dbReference type="eggNOG" id="COG1230">
    <property type="taxonomic scope" value="Bacteria"/>
</dbReference>
<dbReference type="AlphaFoldDB" id="D5MLR5"/>
<protein>
    <submittedName>
        <fullName evidence="11">Cation diffusion facilitator family transporter</fullName>
    </submittedName>
</protein>
<reference evidence="11 12" key="1">
    <citation type="journal article" date="2010" name="Nature">
        <title>Nitrite-driven anaerobic methane oxidation by oxygenic bacteria.</title>
        <authorList>
            <person name="Ettwig K.F."/>
            <person name="Butler M.K."/>
            <person name="Le Paslier D."/>
            <person name="Pelletier E."/>
            <person name="Mangenot S."/>
            <person name="Kuypers M.M.M."/>
            <person name="Schreiber F."/>
            <person name="Dutilh B.E."/>
            <person name="Zedelius J."/>
            <person name="de Beer D."/>
            <person name="Gloerich J."/>
            <person name="Wessels H.J.C.T."/>
            <person name="van Allen T."/>
            <person name="Luesken F."/>
            <person name="Wu M."/>
            <person name="van de Pas-Schoonen K.T."/>
            <person name="Op den Camp H.J.M."/>
            <person name="Janssen-Megens E.M."/>
            <person name="Francoijs K-J."/>
            <person name="Stunnenberg H."/>
            <person name="Weissenbach J."/>
            <person name="Jetten M.S.M."/>
            <person name="Strous M."/>
        </authorList>
    </citation>
    <scope>NUCLEOTIDE SEQUENCE [LARGE SCALE GENOMIC DNA]</scope>
</reference>
<keyword evidence="5 8" id="KW-1133">Transmembrane helix</keyword>
<feature type="transmembrane region" description="Helical" evidence="8">
    <location>
        <begin position="122"/>
        <end position="142"/>
    </location>
</feature>
<dbReference type="KEGG" id="mox:DAMO_2899"/>
<evidence type="ECO:0000256" key="6">
    <source>
        <dbReference type="ARBA" id="ARBA00023065"/>
    </source>
</evidence>
<evidence type="ECO:0000256" key="1">
    <source>
        <dbReference type="ARBA" id="ARBA00004141"/>
    </source>
</evidence>
<dbReference type="Proteomes" id="UP000006898">
    <property type="component" value="Chromosome"/>
</dbReference>
<dbReference type="InterPro" id="IPR027469">
    <property type="entry name" value="Cation_efflux_TMD_sf"/>
</dbReference>
<dbReference type="InterPro" id="IPR058533">
    <property type="entry name" value="Cation_efflux_TM"/>
</dbReference>
<dbReference type="HOGENOM" id="CLU_013430_0_0_0"/>
<accession>D5MLR5</accession>
<dbReference type="Pfam" id="PF16916">
    <property type="entry name" value="ZT_dimer"/>
    <property type="match status" value="1"/>
</dbReference>
<keyword evidence="6" id="KW-0406">Ion transport</keyword>
<dbReference type="GO" id="GO:0005886">
    <property type="term" value="C:plasma membrane"/>
    <property type="evidence" value="ECO:0007669"/>
    <property type="project" value="TreeGrafter"/>
</dbReference>
<evidence type="ECO:0000313" key="12">
    <source>
        <dbReference type="Proteomes" id="UP000006898"/>
    </source>
</evidence>
<dbReference type="Gene3D" id="1.20.1510.10">
    <property type="entry name" value="Cation efflux protein transmembrane domain"/>
    <property type="match status" value="1"/>
</dbReference>
<feature type="transmembrane region" description="Helical" evidence="8">
    <location>
        <begin position="154"/>
        <end position="180"/>
    </location>
</feature>
<dbReference type="PATRIC" id="fig|671143.5.peg.2542"/>
<dbReference type="GO" id="GO:0005385">
    <property type="term" value="F:zinc ion transmembrane transporter activity"/>
    <property type="evidence" value="ECO:0007669"/>
    <property type="project" value="TreeGrafter"/>
</dbReference>
<keyword evidence="7 8" id="KW-0472">Membrane</keyword>
<dbReference type="PANTHER" id="PTHR11562">
    <property type="entry name" value="CATION EFFLUX PROTEIN/ ZINC TRANSPORTER"/>
    <property type="match status" value="1"/>
</dbReference>
<comment type="similarity">
    <text evidence="2">Belongs to the cation diffusion facilitator (CDF) transporter (TC 2.A.4) family. SLC30A subfamily.</text>
</comment>
<evidence type="ECO:0000256" key="7">
    <source>
        <dbReference type="ARBA" id="ARBA00023136"/>
    </source>
</evidence>